<evidence type="ECO:0000313" key="3">
    <source>
        <dbReference type="EMBL" id="CAA0085403.1"/>
    </source>
</evidence>
<dbReference type="PIRSF" id="PIRSF000709">
    <property type="entry name" value="6PFK_2-Ptase"/>
    <property type="match status" value="1"/>
</dbReference>
<dbReference type="EMBL" id="CACSAS010000001">
    <property type="protein sequence ID" value="CAA0085403.1"/>
    <property type="molecule type" value="Genomic_DNA"/>
</dbReference>
<dbReference type="GO" id="GO:0005737">
    <property type="term" value="C:cytoplasm"/>
    <property type="evidence" value="ECO:0007669"/>
    <property type="project" value="TreeGrafter"/>
</dbReference>
<proteinExistence type="predicted"/>
<dbReference type="InterPro" id="IPR013078">
    <property type="entry name" value="His_Pase_superF_clade-1"/>
</dbReference>
<dbReference type="Proteomes" id="UP000433050">
    <property type="component" value="Unassembled WGS sequence"/>
</dbReference>
<feature type="binding site" evidence="2">
    <location>
        <begin position="10"/>
        <end position="17"/>
    </location>
    <ligand>
        <name>substrate</name>
    </ligand>
</feature>
<dbReference type="RefSeq" id="WP_144343796.1">
    <property type="nucleotide sequence ID" value="NZ_CACSAS010000001.1"/>
</dbReference>
<gene>
    <name evidence="3" type="primary">gpgP</name>
    <name evidence="3" type="ORF">STARVERO_00017</name>
</gene>
<sequence>MTRRRIFLVRHGETDWNLAGRLQGSHDIPLNDLGREQAADTARVVDRLSGGAASLDFVASPLSRASQTMAILRAELGLPPDGFRRDTRLREIGFGRWEGATWPELRRRDPVSLAARDADPWNFTPPGGESYAELSARVLAAIDDLTGDSVVVTHGGVVRAMLHAFAGMPAPEAVELPVRQGAVYLIENGGFELAVA</sequence>
<name>A0A5S9N6G5_9HYPH</name>
<feature type="active site" description="Proton donor/acceptor" evidence="1">
    <location>
        <position position="91"/>
    </location>
</feature>
<keyword evidence="3" id="KW-0378">Hydrolase</keyword>
<dbReference type="AlphaFoldDB" id="A0A5S9N6G5"/>
<protein>
    <submittedName>
        <fullName evidence="3">Glucosyl-3-phosphoglycerate phosphatase</fullName>
        <ecNumber evidence="3">3.1.3.85</ecNumber>
    </submittedName>
</protein>
<dbReference type="Pfam" id="PF00300">
    <property type="entry name" value="His_Phos_1"/>
    <property type="match status" value="1"/>
</dbReference>
<reference evidence="3 4" key="1">
    <citation type="submission" date="2019-12" db="EMBL/GenBank/DDBJ databases">
        <authorList>
            <person name="Reyes-Prieto M."/>
        </authorList>
    </citation>
    <scope>NUCLEOTIDE SEQUENCE [LARGE SCALE GENOMIC DNA]</scope>
    <source>
        <strain evidence="3">HF14-78462</strain>
    </source>
</reference>
<organism evidence="3 4">
    <name type="scientific">Starkeya nomas</name>
    <dbReference type="NCBI Taxonomy" id="2666134"/>
    <lineage>
        <taxon>Bacteria</taxon>
        <taxon>Pseudomonadati</taxon>
        <taxon>Pseudomonadota</taxon>
        <taxon>Alphaproteobacteria</taxon>
        <taxon>Hyphomicrobiales</taxon>
        <taxon>Xanthobacteraceae</taxon>
        <taxon>Starkeya</taxon>
    </lineage>
</organism>
<dbReference type="EC" id="3.1.3.85" evidence="3"/>
<dbReference type="InterPro" id="IPR050275">
    <property type="entry name" value="PGM_Phosphatase"/>
</dbReference>
<dbReference type="GO" id="GO:0016791">
    <property type="term" value="F:phosphatase activity"/>
    <property type="evidence" value="ECO:0007669"/>
    <property type="project" value="TreeGrafter"/>
</dbReference>
<dbReference type="SMART" id="SM00855">
    <property type="entry name" value="PGAM"/>
    <property type="match status" value="1"/>
</dbReference>
<dbReference type="SUPFAM" id="SSF53254">
    <property type="entry name" value="Phosphoglycerate mutase-like"/>
    <property type="match status" value="1"/>
</dbReference>
<dbReference type="PANTHER" id="PTHR48100">
    <property type="entry name" value="BROAD-SPECIFICITY PHOSPHATASE YOR283W-RELATED"/>
    <property type="match status" value="1"/>
</dbReference>
<accession>A0A5S9N6G5</accession>
<feature type="binding site" evidence="2">
    <location>
        <position position="64"/>
    </location>
    <ligand>
        <name>substrate</name>
    </ligand>
</feature>
<dbReference type="InterPro" id="IPR001345">
    <property type="entry name" value="PG/BPGM_mutase_AS"/>
</dbReference>
<dbReference type="PANTHER" id="PTHR48100:SF59">
    <property type="entry name" value="ADENOSYLCOBALAMIN_ALPHA-RIBAZOLE PHOSPHATASE"/>
    <property type="match status" value="1"/>
</dbReference>
<dbReference type="PROSITE" id="PS00175">
    <property type="entry name" value="PG_MUTASE"/>
    <property type="match status" value="1"/>
</dbReference>
<dbReference type="CDD" id="cd07067">
    <property type="entry name" value="HP_PGM_like"/>
    <property type="match status" value="1"/>
</dbReference>
<evidence type="ECO:0000313" key="4">
    <source>
        <dbReference type="Proteomes" id="UP000433050"/>
    </source>
</evidence>
<dbReference type="InterPro" id="IPR029033">
    <property type="entry name" value="His_PPase_superfam"/>
</dbReference>
<dbReference type="Gene3D" id="3.40.50.1240">
    <property type="entry name" value="Phosphoglycerate mutase-like"/>
    <property type="match status" value="1"/>
</dbReference>
<feature type="active site" description="Tele-phosphohistidine intermediate" evidence="1">
    <location>
        <position position="11"/>
    </location>
</feature>
<evidence type="ECO:0000256" key="2">
    <source>
        <dbReference type="PIRSR" id="PIRSR613078-2"/>
    </source>
</evidence>
<evidence type="ECO:0000256" key="1">
    <source>
        <dbReference type="PIRSR" id="PIRSR613078-1"/>
    </source>
</evidence>
<keyword evidence="4" id="KW-1185">Reference proteome</keyword>